<dbReference type="CDD" id="cd03392">
    <property type="entry name" value="PAP2_like_2"/>
    <property type="match status" value="1"/>
</dbReference>
<accession>E6MH50</accession>
<evidence type="ECO:0000256" key="3">
    <source>
        <dbReference type="ARBA" id="ARBA00022692"/>
    </source>
</evidence>
<keyword evidence="3 7" id="KW-0812">Transmembrane</keyword>
<reference evidence="9 10" key="1">
    <citation type="submission" date="2010-12" db="EMBL/GenBank/DDBJ databases">
        <authorList>
            <person name="Muzny D."/>
            <person name="Qin X."/>
            <person name="Deng J."/>
            <person name="Jiang H."/>
            <person name="Liu Y."/>
            <person name="Qu J."/>
            <person name="Song X.-Z."/>
            <person name="Zhang L."/>
            <person name="Thornton R."/>
            <person name="Coyle M."/>
            <person name="Francisco L."/>
            <person name="Jackson L."/>
            <person name="Javaid M."/>
            <person name="Korchina V."/>
            <person name="Kovar C."/>
            <person name="Mata R."/>
            <person name="Mathew T."/>
            <person name="Ngo R."/>
            <person name="Nguyen L."/>
            <person name="Nguyen N."/>
            <person name="Okwuonu G."/>
            <person name="Ongeri F."/>
            <person name="Pham C."/>
            <person name="Simmons D."/>
            <person name="Wilczek-Boney K."/>
            <person name="Hale W."/>
            <person name="Jakkamsetti A."/>
            <person name="Pham P."/>
            <person name="Ruth R."/>
            <person name="San Lucas F."/>
            <person name="Warren J."/>
            <person name="Zhang J."/>
            <person name="Zhao Z."/>
            <person name="Zhou C."/>
            <person name="Zhu D."/>
            <person name="Lee S."/>
            <person name="Bess C."/>
            <person name="Blankenburg K."/>
            <person name="Forbes L."/>
            <person name="Fu Q."/>
            <person name="Gubbala S."/>
            <person name="Hirani K."/>
            <person name="Jayaseelan J.C."/>
            <person name="Lara F."/>
            <person name="Munidasa M."/>
            <person name="Palculict T."/>
            <person name="Patil S."/>
            <person name="Pu L.-L."/>
            <person name="Saada N."/>
            <person name="Tang L."/>
            <person name="Weissenberger G."/>
            <person name="Zhu Y."/>
            <person name="Hemphill L."/>
            <person name="Shang Y."/>
            <person name="Youmans B."/>
            <person name="Ayvaz T."/>
            <person name="Ross M."/>
            <person name="Santibanez J."/>
            <person name="Aqrawi P."/>
            <person name="Gross S."/>
            <person name="Joshi V."/>
            <person name="Fowler G."/>
            <person name="Nazareth L."/>
            <person name="Reid J."/>
            <person name="Worley K."/>
            <person name="Petrosino J."/>
            <person name="Highlander S."/>
            <person name="Gibbs R."/>
        </authorList>
    </citation>
    <scope>NUCLEOTIDE SEQUENCE [LARGE SCALE GENOMIC DNA]</scope>
    <source>
        <strain evidence="9 10">ATCC 23263</strain>
    </source>
</reference>
<dbReference type="GO" id="GO:0016787">
    <property type="term" value="F:hydrolase activity"/>
    <property type="evidence" value="ECO:0007669"/>
    <property type="project" value="UniProtKB-KW"/>
</dbReference>
<keyword evidence="6 7" id="KW-0472">Membrane</keyword>
<dbReference type="HOGENOM" id="CLU_072573_10_3_9"/>
<feature type="transmembrane region" description="Helical" evidence="7">
    <location>
        <begin position="148"/>
        <end position="166"/>
    </location>
</feature>
<dbReference type="InterPro" id="IPR000326">
    <property type="entry name" value="PAP2/HPO"/>
</dbReference>
<organism evidence="9 10">
    <name type="scientific">Pseudoramibacter alactolyticus ATCC 23263</name>
    <dbReference type="NCBI Taxonomy" id="887929"/>
    <lineage>
        <taxon>Bacteria</taxon>
        <taxon>Bacillati</taxon>
        <taxon>Bacillota</taxon>
        <taxon>Clostridia</taxon>
        <taxon>Eubacteriales</taxon>
        <taxon>Eubacteriaceae</taxon>
        <taxon>Pseudoramibacter</taxon>
    </lineage>
</organism>
<keyword evidence="4" id="KW-0378">Hydrolase</keyword>
<name>E6MH50_9FIRM</name>
<sequence length="180" mass="19937">MDHQILVAISHLACPPLDVFFKSLTFLGNGGLIWLMLTLGLLLYRRTRPTAWIVFVSLLAAALITTRGLKPLFMRVRPYLRYHFPIIIAAPGGTSFPSGHTASSFAAAWACFRLYHERHPRCCAALLMLAGAIAFSRLYLYVHYPSDVLAGALLGMAVAEACVRLANRRAFSRKKDSPAF</sequence>
<feature type="transmembrane region" description="Helical" evidence="7">
    <location>
        <begin position="124"/>
        <end position="142"/>
    </location>
</feature>
<keyword evidence="2" id="KW-1003">Cell membrane</keyword>
<evidence type="ECO:0000256" key="4">
    <source>
        <dbReference type="ARBA" id="ARBA00022801"/>
    </source>
</evidence>
<evidence type="ECO:0000313" key="9">
    <source>
        <dbReference type="EMBL" id="EFV01940.1"/>
    </source>
</evidence>
<dbReference type="Proteomes" id="UP000004754">
    <property type="component" value="Unassembled WGS sequence"/>
</dbReference>
<comment type="caution">
    <text evidence="9">The sequence shown here is derived from an EMBL/GenBank/DDBJ whole genome shotgun (WGS) entry which is preliminary data.</text>
</comment>
<evidence type="ECO:0000256" key="7">
    <source>
        <dbReference type="SAM" id="Phobius"/>
    </source>
</evidence>
<dbReference type="Gene3D" id="1.20.144.10">
    <property type="entry name" value="Phosphatidic acid phosphatase type 2/haloperoxidase"/>
    <property type="match status" value="1"/>
</dbReference>
<evidence type="ECO:0000313" key="10">
    <source>
        <dbReference type="Proteomes" id="UP000004754"/>
    </source>
</evidence>
<evidence type="ECO:0000256" key="6">
    <source>
        <dbReference type="ARBA" id="ARBA00023136"/>
    </source>
</evidence>
<dbReference type="InterPro" id="IPR036938">
    <property type="entry name" value="PAP2/HPO_sf"/>
</dbReference>
<dbReference type="PANTHER" id="PTHR14969:SF62">
    <property type="entry name" value="DECAPRENYLPHOSPHORYL-5-PHOSPHORIBOSE PHOSPHATASE RV3807C-RELATED"/>
    <property type="match status" value="1"/>
</dbReference>
<dbReference type="EMBL" id="AEQN01000016">
    <property type="protein sequence ID" value="EFV01940.1"/>
    <property type="molecule type" value="Genomic_DNA"/>
</dbReference>
<proteinExistence type="predicted"/>
<evidence type="ECO:0000256" key="2">
    <source>
        <dbReference type="ARBA" id="ARBA00022475"/>
    </source>
</evidence>
<evidence type="ECO:0000256" key="5">
    <source>
        <dbReference type="ARBA" id="ARBA00022989"/>
    </source>
</evidence>
<keyword evidence="5 7" id="KW-1133">Transmembrane helix</keyword>
<evidence type="ECO:0000256" key="1">
    <source>
        <dbReference type="ARBA" id="ARBA00004651"/>
    </source>
</evidence>
<dbReference type="OrthoDB" id="9789113at2"/>
<feature type="transmembrane region" description="Helical" evidence="7">
    <location>
        <begin position="51"/>
        <end position="70"/>
    </location>
</feature>
<feature type="transmembrane region" description="Helical" evidence="7">
    <location>
        <begin position="82"/>
        <end position="112"/>
    </location>
</feature>
<protein>
    <submittedName>
        <fullName evidence="9">PAP2 family protein</fullName>
    </submittedName>
</protein>
<dbReference type="STRING" id="887929.HMP0721_1335"/>
<feature type="transmembrane region" description="Helical" evidence="7">
    <location>
        <begin position="26"/>
        <end position="44"/>
    </location>
</feature>
<dbReference type="GO" id="GO:0005886">
    <property type="term" value="C:plasma membrane"/>
    <property type="evidence" value="ECO:0007669"/>
    <property type="project" value="UniProtKB-SubCell"/>
</dbReference>
<gene>
    <name evidence="9" type="ORF">HMP0721_1335</name>
</gene>
<dbReference type="Pfam" id="PF01569">
    <property type="entry name" value="PAP2"/>
    <property type="match status" value="1"/>
</dbReference>
<dbReference type="SUPFAM" id="SSF48317">
    <property type="entry name" value="Acid phosphatase/Vanadium-dependent haloperoxidase"/>
    <property type="match status" value="1"/>
</dbReference>
<comment type="subcellular location">
    <subcellularLocation>
        <location evidence="1">Cell membrane</location>
        <topology evidence="1">Multi-pass membrane protein</topology>
    </subcellularLocation>
</comment>
<dbReference type="PANTHER" id="PTHR14969">
    <property type="entry name" value="SPHINGOSINE-1-PHOSPHATE PHOSPHOHYDROLASE"/>
    <property type="match status" value="1"/>
</dbReference>
<dbReference type="eggNOG" id="COG0671">
    <property type="taxonomic scope" value="Bacteria"/>
</dbReference>
<dbReference type="SMART" id="SM00014">
    <property type="entry name" value="acidPPc"/>
    <property type="match status" value="1"/>
</dbReference>
<feature type="domain" description="Phosphatidic acid phosphatase type 2/haloperoxidase" evidence="8">
    <location>
        <begin position="52"/>
        <end position="163"/>
    </location>
</feature>
<dbReference type="RefSeq" id="WP_006598757.1">
    <property type="nucleotide sequence ID" value="NZ_GL622359.1"/>
</dbReference>
<evidence type="ECO:0000259" key="8">
    <source>
        <dbReference type="SMART" id="SM00014"/>
    </source>
</evidence>
<dbReference type="AlphaFoldDB" id="E6MH50"/>
<keyword evidence="10" id="KW-1185">Reference proteome</keyword>